<dbReference type="InterPro" id="IPR014756">
    <property type="entry name" value="Ig_E-set"/>
</dbReference>
<evidence type="ECO:0000256" key="4">
    <source>
        <dbReference type="ARBA" id="ARBA00022505"/>
    </source>
</evidence>
<proteinExistence type="predicted"/>
<feature type="region of interest" description="Disordered" evidence="8">
    <location>
        <begin position="865"/>
        <end position="948"/>
    </location>
</feature>
<dbReference type="InterPro" id="IPR036374">
    <property type="entry name" value="OxRdtase_Mopterin-bd_sf"/>
</dbReference>
<dbReference type="GO" id="GO:0006790">
    <property type="term" value="P:sulfur compound metabolic process"/>
    <property type="evidence" value="ECO:0007669"/>
    <property type="project" value="TreeGrafter"/>
</dbReference>
<dbReference type="InterPro" id="IPR005066">
    <property type="entry name" value="MoCF_OxRdtse_dimer"/>
</dbReference>
<dbReference type="SUPFAM" id="SSF56524">
    <property type="entry name" value="Oxidoreductase molybdopterin-binding domain"/>
    <property type="match status" value="1"/>
</dbReference>
<feature type="region of interest" description="Disordered" evidence="8">
    <location>
        <begin position="1"/>
        <end position="25"/>
    </location>
</feature>
<accession>A0AA40D1I8</accession>
<dbReference type="SUPFAM" id="SSF55856">
    <property type="entry name" value="Cytochrome b5-like heme/steroid binding domain"/>
    <property type="match status" value="1"/>
</dbReference>
<evidence type="ECO:0000256" key="3">
    <source>
        <dbReference type="ARBA" id="ARBA00015499"/>
    </source>
</evidence>
<dbReference type="GO" id="GO:0008482">
    <property type="term" value="F:sulfite oxidase activity"/>
    <property type="evidence" value="ECO:0007669"/>
    <property type="project" value="TreeGrafter"/>
</dbReference>
<feature type="compositionally biased region" description="Low complexity" evidence="8">
    <location>
        <begin position="936"/>
        <end position="948"/>
    </location>
</feature>
<dbReference type="Proteomes" id="UP001175001">
    <property type="component" value="Unassembled WGS sequence"/>
</dbReference>
<evidence type="ECO:0000256" key="7">
    <source>
        <dbReference type="ARBA" id="ARBA00049155"/>
    </source>
</evidence>
<dbReference type="EC" id="1.7.1.3" evidence="2"/>
<dbReference type="AlphaFoldDB" id="A0AA40D1I8"/>
<dbReference type="Gene3D" id="3.90.420.10">
    <property type="entry name" value="Oxidoreductase, molybdopterin-binding domain"/>
    <property type="match status" value="1"/>
</dbReference>
<feature type="compositionally biased region" description="Basic and acidic residues" evidence="8">
    <location>
        <begin position="148"/>
        <end position="168"/>
    </location>
</feature>
<evidence type="ECO:0000256" key="8">
    <source>
        <dbReference type="SAM" id="MobiDB-lite"/>
    </source>
</evidence>
<evidence type="ECO:0000256" key="6">
    <source>
        <dbReference type="ARBA" id="ARBA00023002"/>
    </source>
</evidence>
<comment type="catalytic activity">
    <reaction evidence="7">
        <text>nitrite + NADP(+) + H2O = nitrate + NADPH + H(+)</text>
        <dbReference type="Rhea" id="RHEA:19061"/>
        <dbReference type="ChEBI" id="CHEBI:15377"/>
        <dbReference type="ChEBI" id="CHEBI:15378"/>
        <dbReference type="ChEBI" id="CHEBI:16301"/>
        <dbReference type="ChEBI" id="CHEBI:17632"/>
        <dbReference type="ChEBI" id="CHEBI:57783"/>
        <dbReference type="ChEBI" id="CHEBI:58349"/>
        <dbReference type="EC" id="1.7.1.3"/>
    </reaction>
</comment>
<sequence>MPPIPWTVKVRHHPGSSADDVAKEPDWGARQKRYIGFKDGQDHKVGITHQEGEYDGGLEIFGPDPRELKSQAMDGEPITLRDVIRHSEMDPAFMWKQGADSAQDFPENNILGWRHVFETSESCGKGAEEFPINVEAKKIEGNPGKFKSKPETNQQEHEWRRSRGENKHNAAYSGAEDTGYDSGIEQSGPAGFQDLEPDNLTAKYTPQEIALLRSVRHEREYISQLRVDDGKGLSPHHERVRTQISTDERDQLTPDNWIPRSWHLTRLTGKHPLNAEPRLSSLFDAGLITPNELHYVRNHGPVPRLLWERHILVIQGGKLTLSMDELKNRYSTINLPVMLASAGNRRKELNMVKKSKGFDWGAGAVGCAFWKGPLLRDVLLAAGVSQSTPQGNTRRFWVHFEGAGEPSEGKYATCLSLEYAMDPKNDVLLAMEMNDVPLPPDQGYPVRLVVPGHIGERSVKWLERIWVSDRENDSYYHIWDNRLLPSFVVEKDGEFADALFHLRSTACNEQTLNSVIVKPAHGERIPLSQAQKGQSYRISGYAYDGGGHEVQRVEVSLDGGETWLYCIRQYPDYPIRHGHKFWTWLHWHIDVELSHLLRAKSITVRCCNVFKITQPQKADWNVLGLMNNGWYVLRTIITDSEDSDVPSILFQHPVEPGTANGGWMRPSMEDDLRYAGRLITVPQKQFTREEIERHDKDNDCWIVIDGRVYDVTSVLSWHPGGKVAILGHAGKAHQETSDEFASIHDAYAYRKLEECILGNVTDKVASLIKKNATLTTEARTYSRQIYEEDDSHLTLRKSRWVPIRLVNRQNNASAHTYTFALPDDQSALGLGTCQYLQLGFHLPDRMLIRSYTPTRPLLPAFKHSVHHNDQHTARPASPSSPVSPRSTRPPSIPGPYLSTASNTTRRDSLSHSLRDGLDGTFDITVPAHPPPPPPRSSTTTTQQPSTSVPDPFLALLAQLPLGSTAVSCRGPLGSIVYNGCGAFAIGAADDDYDGREIRAQQPLDQPSSFFFSRISLVLAGGPEAVARGYALIARVLLCADPTPVHALVVVASSAAASGDGEEKGESFLKEELEAAVERGKGQVSVASVAREAVMGDGDAEVFRRELFGPGEGAGVFVCGEAGLVNGWAVPALKGE</sequence>
<gene>
    <name evidence="10" type="primary">NIA</name>
    <name evidence="10" type="ORF">DIS24_g4750</name>
</gene>
<dbReference type="SUPFAM" id="SSF63380">
    <property type="entry name" value="Riboflavin synthase domain-like"/>
    <property type="match status" value="1"/>
</dbReference>
<dbReference type="EMBL" id="JAUJDW010000018">
    <property type="protein sequence ID" value="KAK0658357.1"/>
    <property type="molecule type" value="Genomic_DNA"/>
</dbReference>
<keyword evidence="5" id="KW-0479">Metal-binding</keyword>
<dbReference type="PANTHER" id="PTHR19372:SF7">
    <property type="entry name" value="SULFITE OXIDASE, MITOCHONDRIAL"/>
    <property type="match status" value="1"/>
</dbReference>
<dbReference type="InterPro" id="IPR036400">
    <property type="entry name" value="Cyt_B5-like_heme/steroid_sf"/>
</dbReference>
<dbReference type="GO" id="GO:0030151">
    <property type="term" value="F:molybdenum ion binding"/>
    <property type="evidence" value="ECO:0007669"/>
    <property type="project" value="InterPro"/>
</dbReference>
<dbReference type="Gene3D" id="2.60.40.650">
    <property type="match status" value="1"/>
</dbReference>
<reference evidence="10" key="1">
    <citation type="submission" date="2023-06" db="EMBL/GenBank/DDBJ databases">
        <title>Multi-omics analyses reveal the molecular pathogenesis toolkit of Lasiodiplodia hormozganensis, a cross-kingdom pathogen.</title>
        <authorList>
            <person name="Felix C."/>
            <person name="Meneses R."/>
            <person name="Goncalves M.F.M."/>
            <person name="Tilleman L."/>
            <person name="Duarte A.S."/>
            <person name="Jorrin-Novo J.V."/>
            <person name="Van De Peer Y."/>
            <person name="Deforce D."/>
            <person name="Van Nieuwerburgh F."/>
            <person name="Esteves A.C."/>
            <person name="Alves A."/>
        </authorList>
    </citation>
    <scope>NUCLEOTIDE SEQUENCE</scope>
    <source>
        <strain evidence="10">CBS 339.90</strain>
    </source>
</reference>
<dbReference type="InterPro" id="IPR008335">
    <property type="entry name" value="Mopterin_OxRdtase_euk"/>
</dbReference>
<name>A0AA40D1I8_9PEZI</name>
<evidence type="ECO:0000313" key="11">
    <source>
        <dbReference type="Proteomes" id="UP001175001"/>
    </source>
</evidence>
<dbReference type="PROSITE" id="PS50255">
    <property type="entry name" value="CYTOCHROME_B5_2"/>
    <property type="match status" value="1"/>
</dbReference>
<organism evidence="10 11">
    <name type="scientific">Lasiodiplodia hormozganensis</name>
    <dbReference type="NCBI Taxonomy" id="869390"/>
    <lineage>
        <taxon>Eukaryota</taxon>
        <taxon>Fungi</taxon>
        <taxon>Dikarya</taxon>
        <taxon>Ascomycota</taxon>
        <taxon>Pezizomycotina</taxon>
        <taxon>Dothideomycetes</taxon>
        <taxon>Dothideomycetes incertae sedis</taxon>
        <taxon>Botryosphaeriales</taxon>
        <taxon>Botryosphaeriaceae</taxon>
        <taxon>Lasiodiplodia</taxon>
    </lineage>
</organism>
<dbReference type="Pfam" id="PF00174">
    <property type="entry name" value="Oxidored_molyb"/>
    <property type="match status" value="1"/>
</dbReference>
<evidence type="ECO:0000256" key="1">
    <source>
        <dbReference type="ARBA" id="ARBA00001924"/>
    </source>
</evidence>
<dbReference type="GO" id="GO:0050464">
    <property type="term" value="F:nitrate reductase (NADPH) activity"/>
    <property type="evidence" value="ECO:0007669"/>
    <property type="project" value="UniProtKB-EC"/>
</dbReference>
<dbReference type="GO" id="GO:0043546">
    <property type="term" value="F:molybdopterin cofactor binding"/>
    <property type="evidence" value="ECO:0007669"/>
    <property type="project" value="TreeGrafter"/>
</dbReference>
<dbReference type="Gene3D" id="2.40.30.10">
    <property type="entry name" value="Translation factors"/>
    <property type="match status" value="1"/>
</dbReference>
<feature type="compositionally biased region" description="Low complexity" evidence="8">
    <location>
        <begin position="874"/>
        <end position="889"/>
    </location>
</feature>
<dbReference type="InterPro" id="IPR001199">
    <property type="entry name" value="Cyt_B5-like_heme/steroid-bd"/>
</dbReference>
<feature type="region of interest" description="Disordered" evidence="8">
    <location>
        <begin position="140"/>
        <end position="198"/>
    </location>
</feature>
<dbReference type="PANTHER" id="PTHR19372">
    <property type="entry name" value="SULFITE REDUCTASE"/>
    <property type="match status" value="1"/>
</dbReference>
<dbReference type="InterPro" id="IPR017938">
    <property type="entry name" value="Riboflavin_synthase-like_b-brl"/>
</dbReference>
<dbReference type="GO" id="GO:0020037">
    <property type="term" value="F:heme binding"/>
    <property type="evidence" value="ECO:0007669"/>
    <property type="project" value="TreeGrafter"/>
</dbReference>
<feature type="compositionally biased region" description="Basic and acidic residues" evidence="8">
    <location>
        <begin position="904"/>
        <end position="917"/>
    </location>
</feature>
<dbReference type="Pfam" id="PF03404">
    <property type="entry name" value="Mo-co_dimer"/>
    <property type="match status" value="1"/>
</dbReference>
<dbReference type="Pfam" id="PF00173">
    <property type="entry name" value="Cyt-b5"/>
    <property type="match status" value="1"/>
</dbReference>
<feature type="domain" description="Cytochrome b5 heme-binding" evidence="9">
    <location>
        <begin position="683"/>
        <end position="761"/>
    </location>
</feature>
<evidence type="ECO:0000256" key="5">
    <source>
        <dbReference type="ARBA" id="ARBA00022723"/>
    </source>
</evidence>
<keyword evidence="11" id="KW-1185">Reference proteome</keyword>
<evidence type="ECO:0000259" key="9">
    <source>
        <dbReference type="PROSITE" id="PS50255"/>
    </source>
</evidence>
<dbReference type="InterPro" id="IPR000572">
    <property type="entry name" value="OxRdtase_Mopterin-bd_dom"/>
</dbReference>
<evidence type="ECO:0000256" key="2">
    <source>
        <dbReference type="ARBA" id="ARBA00012673"/>
    </source>
</evidence>
<comment type="cofactor">
    <cofactor evidence="1">
        <name>Mo-molybdopterin</name>
        <dbReference type="ChEBI" id="CHEBI:71302"/>
    </cofactor>
</comment>
<keyword evidence="4" id="KW-0500">Molybdenum</keyword>
<dbReference type="SMART" id="SM01117">
    <property type="entry name" value="Cyt-b5"/>
    <property type="match status" value="1"/>
</dbReference>
<dbReference type="PRINTS" id="PR00407">
    <property type="entry name" value="EUMOPTERIN"/>
</dbReference>
<dbReference type="SUPFAM" id="SSF81296">
    <property type="entry name" value="E set domains"/>
    <property type="match status" value="1"/>
</dbReference>
<protein>
    <recommendedName>
        <fullName evidence="3">Nitrate reductase [NADPH]</fullName>
        <ecNumber evidence="2">1.7.1.3</ecNumber>
    </recommendedName>
</protein>
<evidence type="ECO:0000313" key="10">
    <source>
        <dbReference type="EMBL" id="KAK0658357.1"/>
    </source>
</evidence>
<dbReference type="Gene3D" id="3.10.120.10">
    <property type="entry name" value="Cytochrome b5-like heme/steroid binding domain"/>
    <property type="match status" value="1"/>
</dbReference>
<comment type="caution">
    <text evidence="10">The sequence shown here is derived from an EMBL/GenBank/DDBJ whole genome shotgun (WGS) entry which is preliminary data.</text>
</comment>
<keyword evidence="6" id="KW-0560">Oxidoreductase</keyword>